<keyword evidence="2" id="KW-0677">Repeat</keyword>
<protein>
    <recommendedName>
        <fullName evidence="7">C2H2-type domain-containing protein</fullName>
    </recommendedName>
</protein>
<feature type="region of interest" description="Disordered" evidence="6">
    <location>
        <begin position="72"/>
        <end position="139"/>
    </location>
</feature>
<dbReference type="GO" id="GO:0000978">
    <property type="term" value="F:RNA polymerase II cis-regulatory region sequence-specific DNA binding"/>
    <property type="evidence" value="ECO:0007669"/>
    <property type="project" value="TreeGrafter"/>
</dbReference>
<feature type="compositionally biased region" description="Basic and acidic residues" evidence="6">
    <location>
        <begin position="33"/>
        <end position="42"/>
    </location>
</feature>
<dbReference type="Proteomes" id="UP000054560">
    <property type="component" value="Unassembled WGS sequence"/>
</dbReference>
<dbReference type="AlphaFoldDB" id="A0A0L0FU28"/>
<dbReference type="PROSITE" id="PS00028">
    <property type="entry name" value="ZINC_FINGER_C2H2_1"/>
    <property type="match status" value="3"/>
</dbReference>
<evidence type="ECO:0000256" key="4">
    <source>
        <dbReference type="ARBA" id="ARBA00022833"/>
    </source>
</evidence>
<evidence type="ECO:0000313" key="9">
    <source>
        <dbReference type="Proteomes" id="UP000054560"/>
    </source>
</evidence>
<reference evidence="8 9" key="1">
    <citation type="submission" date="2011-02" db="EMBL/GenBank/DDBJ databases">
        <title>The Genome Sequence of Sphaeroforma arctica JP610.</title>
        <authorList>
            <consortium name="The Broad Institute Genome Sequencing Platform"/>
            <person name="Russ C."/>
            <person name="Cuomo C."/>
            <person name="Young S.K."/>
            <person name="Zeng Q."/>
            <person name="Gargeya S."/>
            <person name="Alvarado L."/>
            <person name="Berlin A."/>
            <person name="Chapman S.B."/>
            <person name="Chen Z."/>
            <person name="Freedman E."/>
            <person name="Gellesch M."/>
            <person name="Goldberg J."/>
            <person name="Griggs A."/>
            <person name="Gujja S."/>
            <person name="Heilman E."/>
            <person name="Heiman D."/>
            <person name="Howarth C."/>
            <person name="Mehta T."/>
            <person name="Neiman D."/>
            <person name="Pearson M."/>
            <person name="Roberts A."/>
            <person name="Saif S."/>
            <person name="Shea T."/>
            <person name="Shenoy N."/>
            <person name="Sisk P."/>
            <person name="Stolte C."/>
            <person name="Sykes S."/>
            <person name="White J."/>
            <person name="Yandava C."/>
            <person name="Burger G."/>
            <person name="Gray M.W."/>
            <person name="Holland P.W.H."/>
            <person name="King N."/>
            <person name="Lang F.B.F."/>
            <person name="Roger A.J."/>
            <person name="Ruiz-Trillo I."/>
            <person name="Haas B."/>
            <person name="Nusbaum C."/>
            <person name="Birren B."/>
        </authorList>
    </citation>
    <scope>NUCLEOTIDE SEQUENCE [LARGE SCALE GENOMIC DNA]</scope>
    <source>
        <strain evidence="8 9">JP610</strain>
    </source>
</reference>
<evidence type="ECO:0000256" key="5">
    <source>
        <dbReference type="PROSITE-ProRule" id="PRU00042"/>
    </source>
</evidence>
<dbReference type="PROSITE" id="PS50157">
    <property type="entry name" value="ZINC_FINGER_C2H2_2"/>
    <property type="match status" value="3"/>
</dbReference>
<feature type="region of interest" description="Disordered" evidence="6">
    <location>
        <begin position="196"/>
        <end position="241"/>
    </location>
</feature>
<evidence type="ECO:0000256" key="6">
    <source>
        <dbReference type="SAM" id="MobiDB-lite"/>
    </source>
</evidence>
<dbReference type="InterPro" id="IPR036236">
    <property type="entry name" value="Znf_C2H2_sf"/>
</dbReference>
<feature type="domain" description="C2H2-type" evidence="7">
    <location>
        <begin position="288"/>
        <end position="317"/>
    </location>
</feature>
<gene>
    <name evidence="8" type="ORF">SARC_07466</name>
</gene>
<dbReference type="eggNOG" id="KOG1721">
    <property type="taxonomic scope" value="Eukaryota"/>
</dbReference>
<dbReference type="GO" id="GO:0005667">
    <property type="term" value="C:transcription regulator complex"/>
    <property type="evidence" value="ECO:0007669"/>
    <property type="project" value="TreeGrafter"/>
</dbReference>
<feature type="compositionally biased region" description="Polar residues" evidence="6">
    <location>
        <begin position="1"/>
        <end position="28"/>
    </location>
</feature>
<sequence length="377" mass="41217">MTSQTDTVNATNTDPNAVTVDTNELCTETESEPQIKRQRVDDDTVVLAERSSITTESIDTGDTPMQSAVAETLTQPREPVIDSRPEQTGTPVDHGDITSQHNSSHTHTGQGDDGIDSHAIHPTYDNTTSPATTSAQESGFPTSIAQEHVVDQDEYVSTHEAPHTHSIIRTMSHSSYTAPSDHTDAIDSSVTIADAVDSSVTTSPSIHPRKERTNGRNELVGSHKDERSHIHHTERDEADSDVHDVTMAATETAASGGNHQATGTLSTHDNTANIDLNASDEDEVQVVFPCAFDGCRRVFDRVEDWRSHSGTHMSGKAFPCRWVGCGEGFSDAEALANHMFQHTALRCPRKGCEKMYASIHKLSAHVKLRHKSKRKRR</sequence>
<dbReference type="InterPro" id="IPR013087">
    <property type="entry name" value="Znf_C2H2_type"/>
</dbReference>
<keyword evidence="9" id="KW-1185">Reference proteome</keyword>
<feature type="domain" description="C2H2-type" evidence="7">
    <location>
        <begin position="318"/>
        <end position="347"/>
    </location>
</feature>
<accession>A0A0L0FU28</accession>
<dbReference type="GO" id="GO:0000785">
    <property type="term" value="C:chromatin"/>
    <property type="evidence" value="ECO:0007669"/>
    <property type="project" value="TreeGrafter"/>
</dbReference>
<keyword evidence="1" id="KW-0479">Metal-binding</keyword>
<feature type="compositionally biased region" description="Basic and acidic residues" evidence="6">
    <location>
        <begin position="211"/>
        <end position="241"/>
    </location>
</feature>
<evidence type="ECO:0000259" key="7">
    <source>
        <dbReference type="PROSITE" id="PS50157"/>
    </source>
</evidence>
<keyword evidence="4" id="KW-0862">Zinc</keyword>
<evidence type="ECO:0000313" key="8">
    <source>
        <dbReference type="EMBL" id="KNC80164.1"/>
    </source>
</evidence>
<dbReference type="GO" id="GO:0008270">
    <property type="term" value="F:zinc ion binding"/>
    <property type="evidence" value="ECO:0007669"/>
    <property type="project" value="UniProtKB-KW"/>
</dbReference>
<dbReference type="GeneID" id="25907970"/>
<dbReference type="OrthoDB" id="654211at2759"/>
<organism evidence="8 9">
    <name type="scientific">Sphaeroforma arctica JP610</name>
    <dbReference type="NCBI Taxonomy" id="667725"/>
    <lineage>
        <taxon>Eukaryota</taxon>
        <taxon>Ichthyosporea</taxon>
        <taxon>Ichthyophonida</taxon>
        <taxon>Sphaeroforma</taxon>
    </lineage>
</organism>
<feature type="compositionally biased region" description="Polar residues" evidence="6">
    <location>
        <begin position="97"/>
        <end position="109"/>
    </location>
</feature>
<dbReference type="STRING" id="667725.A0A0L0FU28"/>
<evidence type="ECO:0000256" key="2">
    <source>
        <dbReference type="ARBA" id="ARBA00022737"/>
    </source>
</evidence>
<dbReference type="GO" id="GO:0031519">
    <property type="term" value="C:PcG protein complex"/>
    <property type="evidence" value="ECO:0007669"/>
    <property type="project" value="TreeGrafter"/>
</dbReference>
<dbReference type="GO" id="GO:0000981">
    <property type="term" value="F:DNA-binding transcription factor activity, RNA polymerase II-specific"/>
    <property type="evidence" value="ECO:0007669"/>
    <property type="project" value="TreeGrafter"/>
</dbReference>
<dbReference type="RefSeq" id="XP_014154066.1">
    <property type="nucleotide sequence ID" value="XM_014298591.1"/>
</dbReference>
<feature type="compositionally biased region" description="Polar residues" evidence="6">
    <location>
        <begin position="124"/>
        <end position="139"/>
    </location>
</feature>
<dbReference type="SMART" id="SM00355">
    <property type="entry name" value="ZnF_C2H2"/>
    <property type="match status" value="3"/>
</dbReference>
<feature type="domain" description="C2H2-type" evidence="7">
    <location>
        <begin position="345"/>
        <end position="375"/>
    </location>
</feature>
<feature type="non-terminal residue" evidence="8">
    <location>
        <position position="1"/>
    </location>
</feature>
<feature type="region of interest" description="Disordered" evidence="6">
    <location>
        <begin position="1"/>
        <end position="43"/>
    </location>
</feature>
<dbReference type="Gene3D" id="3.30.160.60">
    <property type="entry name" value="Classic Zinc Finger"/>
    <property type="match status" value="1"/>
</dbReference>
<dbReference type="PANTHER" id="PTHR14003:SF19">
    <property type="entry name" value="YY2 TRANSCRIPTION FACTOR"/>
    <property type="match status" value="1"/>
</dbReference>
<evidence type="ECO:0000256" key="1">
    <source>
        <dbReference type="ARBA" id="ARBA00022723"/>
    </source>
</evidence>
<proteinExistence type="predicted"/>
<dbReference type="SUPFAM" id="SSF57667">
    <property type="entry name" value="beta-beta-alpha zinc fingers"/>
    <property type="match status" value="1"/>
</dbReference>
<keyword evidence="3 5" id="KW-0863">Zinc-finger</keyword>
<dbReference type="EMBL" id="KQ242190">
    <property type="protein sequence ID" value="KNC80164.1"/>
    <property type="molecule type" value="Genomic_DNA"/>
</dbReference>
<dbReference type="PANTHER" id="PTHR14003">
    <property type="entry name" value="TRANSCRIPTIONAL REPRESSOR PROTEIN YY"/>
    <property type="match status" value="1"/>
</dbReference>
<name>A0A0L0FU28_9EUKA</name>
<evidence type="ECO:0000256" key="3">
    <source>
        <dbReference type="ARBA" id="ARBA00022771"/>
    </source>
</evidence>